<dbReference type="Pfam" id="PF03795">
    <property type="entry name" value="YCII"/>
    <property type="match status" value="1"/>
</dbReference>
<keyword evidence="3" id="KW-1185">Reference proteome</keyword>
<evidence type="ECO:0000313" key="3">
    <source>
        <dbReference type="Proteomes" id="UP000694257"/>
    </source>
</evidence>
<dbReference type="RefSeq" id="WP_218477749.1">
    <property type="nucleotide sequence ID" value="NZ_BAABJN010000007.1"/>
</dbReference>
<reference evidence="2 3" key="1">
    <citation type="submission" date="2021-07" db="EMBL/GenBank/DDBJ databases">
        <title>Whole Genome Sequence of Nocardia Iowensis.</title>
        <authorList>
            <person name="Lamm A."/>
            <person name="Collins-Fairclough A.M."/>
            <person name="Bunk B."/>
            <person name="Sproer C."/>
        </authorList>
    </citation>
    <scope>NUCLEOTIDE SEQUENCE [LARGE SCALE GENOMIC DNA]</scope>
    <source>
        <strain evidence="2 3">NRRL 5646</strain>
    </source>
</reference>
<dbReference type="PANTHER" id="PTHR35174">
    <property type="entry name" value="BLL7171 PROTEIN-RELATED"/>
    <property type="match status" value="1"/>
</dbReference>
<protein>
    <submittedName>
        <fullName evidence="2">Transcriptional regulator</fullName>
    </submittedName>
</protein>
<feature type="domain" description="YCII-related" evidence="1">
    <location>
        <begin position="1"/>
        <end position="94"/>
    </location>
</feature>
<dbReference type="Proteomes" id="UP000694257">
    <property type="component" value="Chromosome"/>
</dbReference>
<evidence type="ECO:0000259" key="1">
    <source>
        <dbReference type="Pfam" id="PF03795"/>
    </source>
</evidence>
<evidence type="ECO:0000313" key="2">
    <source>
        <dbReference type="EMBL" id="QXN95011.1"/>
    </source>
</evidence>
<dbReference type="EMBL" id="CP078145">
    <property type="protein sequence ID" value="QXN95011.1"/>
    <property type="molecule type" value="Genomic_DNA"/>
</dbReference>
<sequence>MRYMMLIHVDPATAPEPDAALMEQMGKVIEEMTKAGVLLDTNGLRPITEATKITQTGGKQTVIDGPFTESKEVVGGYCILQTKSKEEAVEWSARFLAVHGPEWDIEVEIRQIAEPA</sequence>
<name>A0ABX8S532_NOCIO</name>
<accession>A0ABX8S532</accession>
<dbReference type="PANTHER" id="PTHR35174:SF1">
    <property type="entry name" value="BLL0086 PROTEIN"/>
    <property type="match status" value="1"/>
</dbReference>
<proteinExistence type="predicted"/>
<dbReference type="InterPro" id="IPR005545">
    <property type="entry name" value="YCII"/>
</dbReference>
<organism evidence="2 3">
    <name type="scientific">Nocardia iowensis</name>
    <dbReference type="NCBI Taxonomy" id="204891"/>
    <lineage>
        <taxon>Bacteria</taxon>
        <taxon>Bacillati</taxon>
        <taxon>Actinomycetota</taxon>
        <taxon>Actinomycetes</taxon>
        <taxon>Mycobacteriales</taxon>
        <taxon>Nocardiaceae</taxon>
        <taxon>Nocardia</taxon>
    </lineage>
</organism>
<gene>
    <name evidence="2" type="ORF">KV110_19370</name>
</gene>